<name>A0A401PX10_SCYTO</name>
<keyword evidence="7" id="KW-0732">Signal</keyword>
<keyword evidence="6" id="KW-0812">Transmembrane</keyword>
<evidence type="ECO:0000259" key="8">
    <source>
        <dbReference type="PROSITE" id="PS50835"/>
    </source>
</evidence>
<dbReference type="EMBL" id="BFAA01010298">
    <property type="protein sequence ID" value="GCB77652.1"/>
    <property type="molecule type" value="Genomic_DNA"/>
</dbReference>
<feature type="domain" description="Ig-like" evidence="8">
    <location>
        <begin position="137"/>
        <end position="221"/>
    </location>
</feature>
<dbReference type="PROSITE" id="PS50835">
    <property type="entry name" value="IG_LIKE"/>
    <property type="match status" value="2"/>
</dbReference>
<dbReference type="OMA" id="CLYTDSD"/>
<dbReference type="InterPro" id="IPR007110">
    <property type="entry name" value="Ig-like_dom"/>
</dbReference>
<dbReference type="SMART" id="SM00409">
    <property type="entry name" value="IG"/>
    <property type="match status" value="2"/>
</dbReference>
<accession>A0A401PX10</accession>
<organism evidence="9 10">
    <name type="scientific">Scyliorhinus torazame</name>
    <name type="common">Cloudy catshark</name>
    <name type="synonym">Catulus torazame</name>
    <dbReference type="NCBI Taxonomy" id="75743"/>
    <lineage>
        <taxon>Eukaryota</taxon>
        <taxon>Metazoa</taxon>
        <taxon>Chordata</taxon>
        <taxon>Craniata</taxon>
        <taxon>Vertebrata</taxon>
        <taxon>Chondrichthyes</taxon>
        <taxon>Elasmobranchii</taxon>
        <taxon>Galeomorphii</taxon>
        <taxon>Galeoidea</taxon>
        <taxon>Carcharhiniformes</taxon>
        <taxon>Scyliorhinidae</taxon>
        <taxon>Scyliorhinus</taxon>
    </lineage>
</organism>
<comment type="subcellular location">
    <subcellularLocation>
        <location evidence="1">Membrane</location>
        <topology evidence="1">Single-pass type I membrane protein</topology>
    </subcellularLocation>
</comment>
<feature type="chain" id="PRO_5019130685" description="Ig-like domain-containing protein" evidence="7">
    <location>
        <begin position="21"/>
        <end position="304"/>
    </location>
</feature>
<feature type="transmembrane region" description="Helical" evidence="6">
    <location>
        <begin position="239"/>
        <end position="260"/>
    </location>
</feature>
<keyword evidence="5" id="KW-0393">Immunoglobulin domain</keyword>
<dbReference type="InterPro" id="IPR013783">
    <property type="entry name" value="Ig-like_fold"/>
</dbReference>
<dbReference type="Gene3D" id="2.60.40.10">
    <property type="entry name" value="Immunoglobulins"/>
    <property type="match status" value="2"/>
</dbReference>
<dbReference type="SMART" id="SM00408">
    <property type="entry name" value="IGc2"/>
    <property type="match status" value="2"/>
</dbReference>
<keyword evidence="4" id="KW-0325">Glycoprotein</keyword>
<keyword evidence="2 6" id="KW-0472">Membrane</keyword>
<dbReference type="Proteomes" id="UP000288216">
    <property type="component" value="Unassembled WGS sequence"/>
</dbReference>
<evidence type="ECO:0000256" key="6">
    <source>
        <dbReference type="SAM" id="Phobius"/>
    </source>
</evidence>
<dbReference type="GO" id="GO:0098609">
    <property type="term" value="P:cell-cell adhesion"/>
    <property type="evidence" value="ECO:0007669"/>
    <property type="project" value="TreeGrafter"/>
</dbReference>
<evidence type="ECO:0000256" key="4">
    <source>
        <dbReference type="ARBA" id="ARBA00023180"/>
    </source>
</evidence>
<feature type="signal peptide" evidence="7">
    <location>
        <begin position="1"/>
        <end position="20"/>
    </location>
</feature>
<sequence length="304" mass="34142">MKWLLLTFLSACICFEGVLNEKLRMVIKEPSGPIVEGSDVTLQCVGDGEDMSHVKFQMYHKWLRSWFSIDTTTSFRCWYYNFNVTRDNGALSLRVKQMYKWHAGPYRCISNGSDSQSASENMTVPLQYLNGISISEPGSIFSRYIKDPRVVRVLRGKDVELKCCATSSEPPVYQWNRKGNDWIFPNNNLKIVKITLEQGGIYTCKATHPSIPSLVQSKSVLIEVVEEPLSSLQLSEMNLILAIAIPAGVLFLVILGIIFCKCKAKKRNLKGSQLLDEKNCNAPIWKGSASSLPYTVADSVPLVM</sequence>
<evidence type="ECO:0000313" key="9">
    <source>
        <dbReference type="EMBL" id="GCB77652.1"/>
    </source>
</evidence>
<evidence type="ECO:0000313" key="10">
    <source>
        <dbReference type="Proteomes" id="UP000288216"/>
    </source>
</evidence>
<dbReference type="PANTHER" id="PTHR11640:SF162">
    <property type="entry name" value="BASAL CELL ADHESION MOLECULE ISOFORM X1-RELATED"/>
    <property type="match status" value="1"/>
</dbReference>
<keyword evidence="6" id="KW-1133">Transmembrane helix</keyword>
<evidence type="ECO:0000256" key="1">
    <source>
        <dbReference type="ARBA" id="ARBA00004479"/>
    </source>
</evidence>
<evidence type="ECO:0000256" key="7">
    <source>
        <dbReference type="SAM" id="SignalP"/>
    </source>
</evidence>
<feature type="domain" description="Ig-like" evidence="8">
    <location>
        <begin position="21"/>
        <end position="123"/>
    </location>
</feature>
<dbReference type="InterPro" id="IPR003598">
    <property type="entry name" value="Ig_sub2"/>
</dbReference>
<proteinExistence type="predicted"/>
<dbReference type="GO" id="GO:0050839">
    <property type="term" value="F:cell adhesion molecule binding"/>
    <property type="evidence" value="ECO:0007669"/>
    <property type="project" value="TreeGrafter"/>
</dbReference>
<protein>
    <recommendedName>
        <fullName evidence="8">Ig-like domain-containing protein</fullName>
    </recommendedName>
</protein>
<keyword evidence="10" id="KW-1185">Reference proteome</keyword>
<dbReference type="OrthoDB" id="10012075at2759"/>
<keyword evidence="3" id="KW-1015">Disulfide bond</keyword>
<dbReference type="InterPro" id="IPR003599">
    <property type="entry name" value="Ig_sub"/>
</dbReference>
<dbReference type="GO" id="GO:0005886">
    <property type="term" value="C:plasma membrane"/>
    <property type="evidence" value="ECO:0007669"/>
    <property type="project" value="TreeGrafter"/>
</dbReference>
<dbReference type="PANTHER" id="PTHR11640">
    <property type="entry name" value="NEPHRIN"/>
    <property type="match status" value="1"/>
</dbReference>
<dbReference type="SUPFAM" id="SSF48726">
    <property type="entry name" value="Immunoglobulin"/>
    <property type="match status" value="2"/>
</dbReference>
<dbReference type="AlphaFoldDB" id="A0A401PX10"/>
<gene>
    <name evidence="9" type="ORF">scyTo_0016724</name>
</gene>
<evidence type="ECO:0000256" key="3">
    <source>
        <dbReference type="ARBA" id="ARBA00023157"/>
    </source>
</evidence>
<reference evidence="9 10" key="1">
    <citation type="journal article" date="2018" name="Nat. Ecol. Evol.">
        <title>Shark genomes provide insights into elasmobranch evolution and the origin of vertebrates.</title>
        <authorList>
            <person name="Hara Y"/>
            <person name="Yamaguchi K"/>
            <person name="Onimaru K"/>
            <person name="Kadota M"/>
            <person name="Koyanagi M"/>
            <person name="Keeley SD"/>
            <person name="Tatsumi K"/>
            <person name="Tanaka K"/>
            <person name="Motone F"/>
            <person name="Kageyama Y"/>
            <person name="Nozu R"/>
            <person name="Adachi N"/>
            <person name="Nishimura O"/>
            <person name="Nakagawa R"/>
            <person name="Tanegashima C"/>
            <person name="Kiyatake I"/>
            <person name="Matsumoto R"/>
            <person name="Murakumo K"/>
            <person name="Nishida K"/>
            <person name="Terakita A"/>
            <person name="Kuratani S"/>
            <person name="Sato K"/>
            <person name="Hyodo S Kuraku.S."/>
        </authorList>
    </citation>
    <scope>NUCLEOTIDE SEQUENCE [LARGE SCALE GENOMIC DNA]</scope>
</reference>
<evidence type="ECO:0000256" key="5">
    <source>
        <dbReference type="ARBA" id="ARBA00023319"/>
    </source>
</evidence>
<dbReference type="PROSITE" id="PS00290">
    <property type="entry name" value="IG_MHC"/>
    <property type="match status" value="1"/>
</dbReference>
<comment type="caution">
    <text evidence="9">The sequence shown here is derived from an EMBL/GenBank/DDBJ whole genome shotgun (WGS) entry which is preliminary data.</text>
</comment>
<dbReference type="GO" id="GO:0005911">
    <property type="term" value="C:cell-cell junction"/>
    <property type="evidence" value="ECO:0007669"/>
    <property type="project" value="TreeGrafter"/>
</dbReference>
<evidence type="ECO:0000256" key="2">
    <source>
        <dbReference type="ARBA" id="ARBA00023136"/>
    </source>
</evidence>
<dbReference type="InterPro" id="IPR051275">
    <property type="entry name" value="Cell_adhesion_signaling"/>
</dbReference>
<dbReference type="InterPro" id="IPR003006">
    <property type="entry name" value="Ig/MHC_CS"/>
</dbReference>
<dbReference type="Pfam" id="PF13895">
    <property type="entry name" value="Ig_2"/>
    <property type="match status" value="1"/>
</dbReference>
<dbReference type="InterPro" id="IPR036179">
    <property type="entry name" value="Ig-like_dom_sf"/>
</dbReference>